<dbReference type="InterPro" id="IPR044926">
    <property type="entry name" value="RGS_subdomain_2"/>
</dbReference>
<keyword evidence="1" id="KW-0472">Membrane</keyword>
<name>A0ABM1MHQ0_NICVS</name>
<dbReference type="SMART" id="SM00315">
    <property type="entry name" value="RGS"/>
    <property type="match status" value="1"/>
</dbReference>
<dbReference type="InterPro" id="IPR036871">
    <property type="entry name" value="PX_dom_sf"/>
</dbReference>
<dbReference type="Pfam" id="PF00615">
    <property type="entry name" value="RGS"/>
    <property type="match status" value="1"/>
</dbReference>
<dbReference type="PANTHER" id="PTHR22775">
    <property type="entry name" value="SORTING NEXIN"/>
    <property type="match status" value="1"/>
</dbReference>
<evidence type="ECO:0000256" key="1">
    <source>
        <dbReference type="SAM" id="Phobius"/>
    </source>
</evidence>
<dbReference type="InterPro" id="IPR003114">
    <property type="entry name" value="Phox_assoc"/>
</dbReference>
<dbReference type="Proteomes" id="UP000695000">
    <property type="component" value="Unplaced"/>
</dbReference>
<evidence type="ECO:0000259" key="4">
    <source>
        <dbReference type="PROSITE" id="PS51207"/>
    </source>
</evidence>
<reference evidence="6" key="1">
    <citation type="submission" date="2025-08" db="UniProtKB">
        <authorList>
            <consortium name="RefSeq"/>
        </authorList>
    </citation>
    <scope>IDENTIFICATION</scope>
    <source>
        <tissue evidence="6">Whole Larva</tissue>
    </source>
</reference>
<sequence length="914" mass="104527">MLRKEAKDIINLVRNDKITRSIAIFVFLLTILIAISFSLISGLLILSSYIFGFILCASLLKYQKSASICLQRFVSIYRGHFSPYKKTKDKICSICTENGCSRHLHNSNSPWKQLIINKRLNDAVEHFFNRILDQFVLSWYTIYTNDLTFVSEIKYSIKYASASIVTKFLELDIGKIITNKLIPCAIKHVDDHLCMVQIGELKNVEMNKIAVEYLGKRLHFAASNRNNELTYLRHLSMALIERILPSDNLKSKNYSILLREIISGWVFLPMMDVLADPNIINSLVILITTYKSKPGDASIGTVEDVEFLENFSKMQLSNSSLGTDLKTILKNPTQLYAFMQFLKKEGSVNILNFCMDVEAFNGKLLMPDLSKKQLQDLHAEALKIYNVYMDHKSIDFIGCDNGICSSLNKLLEDGVYNVAKLQTSEPLFQAYDFAFNLLETEWMPQFYHSNEFYNIICGSKATSGYSKSSIKSPFIIHGSPVKIRNKKYYDSNNQGAVSKISSSFGKIKGALQAKQPVEGAVYPHESRILESDHTYIEESEMYTPNRDLTAWRISIPNIETHQYGTKPMAMFAIHVQRIDAISDHEIRHWIVHRKDQDFYTLKSKLIEFHGETEICNSPLPSRRNYFRNILPMEIRKRTYEDFLKKLLEKPLLKGSDLLHTFLTAKTDFSVSISASMPVVDLENIYQSVAYKLRKEKGQHLDPFMVTFLNSTGRQKNNKIEWAEVGDEVDPLSGKDSNPYPKTMVNKIFGDNFGVEYKRETESSSSSINPNGITESLFYLLKHIFKVHTAILKLYVAVCSVGQQAIESMSRIFIDRKIKSALPQSTLAFLIKELEDVIFAKHIPSTAEQLLERKKRAFTELDQAVPGLLGKDFRKGVLLLLEILQNPSYNKQLVYNLIDIVVAEMYPELDCSDDF</sequence>
<dbReference type="RefSeq" id="XP_017774100.1">
    <property type="nucleotide sequence ID" value="XM_017918611.1"/>
</dbReference>
<organism evidence="5 6">
    <name type="scientific">Nicrophorus vespilloides</name>
    <name type="common">Boreal carrion beetle</name>
    <dbReference type="NCBI Taxonomy" id="110193"/>
    <lineage>
        <taxon>Eukaryota</taxon>
        <taxon>Metazoa</taxon>
        <taxon>Ecdysozoa</taxon>
        <taxon>Arthropoda</taxon>
        <taxon>Hexapoda</taxon>
        <taxon>Insecta</taxon>
        <taxon>Pterygota</taxon>
        <taxon>Neoptera</taxon>
        <taxon>Endopterygota</taxon>
        <taxon>Coleoptera</taxon>
        <taxon>Polyphaga</taxon>
        <taxon>Staphyliniformia</taxon>
        <taxon>Silphidae</taxon>
        <taxon>Nicrophorinae</taxon>
        <taxon>Nicrophorus</taxon>
    </lineage>
</organism>
<dbReference type="GeneID" id="108560895"/>
<dbReference type="SUPFAM" id="SSF48097">
    <property type="entry name" value="Regulator of G-protein signaling, RGS"/>
    <property type="match status" value="1"/>
</dbReference>
<keyword evidence="1" id="KW-0812">Transmembrane</keyword>
<proteinExistence type="predicted"/>
<dbReference type="SUPFAM" id="SSF64268">
    <property type="entry name" value="PX domain"/>
    <property type="match status" value="1"/>
</dbReference>
<dbReference type="PROSITE" id="PS50195">
    <property type="entry name" value="PX"/>
    <property type="match status" value="1"/>
</dbReference>
<dbReference type="InterPro" id="IPR001683">
    <property type="entry name" value="PX_dom"/>
</dbReference>
<dbReference type="Gene3D" id="3.30.1520.10">
    <property type="entry name" value="Phox-like domain"/>
    <property type="match status" value="1"/>
</dbReference>
<dbReference type="InterPro" id="IPR036305">
    <property type="entry name" value="RGS_sf"/>
</dbReference>
<evidence type="ECO:0000313" key="6">
    <source>
        <dbReference type="RefSeq" id="XP_017774100.1"/>
    </source>
</evidence>
<feature type="transmembrane region" description="Helical" evidence="1">
    <location>
        <begin position="21"/>
        <end position="54"/>
    </location>
</feature>
<keyword evidence="5" id="KW-1185">Reference proteome</keyword>
<evidence type="ECO:0000259" key="3">
    <source>
        <dbReference type="PROSITE" id="PS50195"/>
    </source>
</evidence>
<protein>
    <submittedName>
        <fullName evidence="6">Sorting nexin-14-like isoform X1</fullName>
    </submittedName>
</protein>
<dbReference type="Gene3D" id="1.10.167.10">
    <property type="entry name" value="Regulator of G-protein Signalling 4, domain 2"/>
    <property type="match status" value="1"/>
</dbReference>
<dbReference type="PROSITE" id="PS51207">
    <property type="entry name" value="PXA"/>
    <property type="match status" value="1"/>
</dbReference>
<dbReference type="PROSITE" id="PS50132">
    <property type="entry name" value="RGS"/>
    <property type="match status" value="1"/>
</dbReference>
<feature type="domain" description="PXA" evidence="4">
    <location>
        <begin position="117"/>
        <end position="292"/>
    </location>
</feature>
<dbReference type="InterPro" id="IPR016137">
    <property type="entry name" value="RGS"/>
</dbReference>
<dbReference type="PANTHER" id="PTHR22775:SF44">
    <property type="entry name" value="SORTING NEXIN-14"/>
    <property type="match status" value="1"/>
</dbReference>
<feature type="domain" description="PX" evidence="3">
    <location>
        <begin position="549"/>
        <end position="669"/>
    </location>
</feature>
<evidence type="ECO:0000313" key="5">
    <source>
        <dbReference type="Proteomes" id="UP000695000"/>
    </source>
</evidence>
<dbReference type="SMART" id="SM00313">
    <property type="entry name" value="PXA"/>
    <property type="match status" value="1"/>
</dbReference>
<dbReference type="Pfam" id="PF02194">
    <property type="entry name" value="PXA"/>
    <property type="match status" value="1"/>
</dbReference>
<accession>A0ABM1MHQ0</accession>
<evidence type="ECO:0000259" key="2">
    <source>
        <dbReference type="PROSITE" id="PS50132"/>
    </source>
</evidence>
<gene>
    <name evidence="6" type="primary">LOC108560895</name>
</gene>
<dbReference type="Pfam" id="PF00787">
    <property type="entry name" value="PX"/>
    <property type="match status" value="1"/>
</dbReference>
<feature type="domain" description="RGS" evidence="2">
    <location>
        <begin position="324"/>
        <end position="456"/>
    </location>
</feature>
<keyword evidence="1" id="KW-1133">Transmembrane helix</keyword>